<dbReference type="InterPro" id="IPR012878">
    <property type="entry name" value="Beta-AFase-like_GH127_cat"/>
</dbReference>
<comment type="caution">
    <text evidence="5">The sequence shown here is derived from an EMBL/GenBank/DDBJ whole genome shotgun (WGS) entry which is preliminary data.</text>
</comment>
<evidence type="ECO:0000313" key="6">
    <source>
        <dbReference type="Proteomes" id="UP000681341"/>
    </source>
</evidence>
<feature type="domain" description="Non-reducing end beta-L-arabinofuranosidase-like GH127 middle" evidence="3">
    <location>
        <begin position="447"/>
        <end position="540"/>
    </location>
</feature>
<gene>
    <name evidence="5" type="ORF">J5V16_02380</name>
</gene>
<name>A0ABS3TYR4_9ACTN</name>
<dbReference type="PANTHER" id="PTHR43465">
    <property type="entry name" value="DUF1680 DOMAIN PROTEIN (AFU_ORTHOLOGUE AFUA_1G08910)"/>
    <property type="match status" value="1"/>
</dbReference>
<dbReference type="PANTHER" id="PTHR43465:SF2">
    <property type="entry name" value="DUF1680 DOMAIN PROTEIN (AFU_ORTHOLOGUE AFUA_1G08910)"/>
    <property type="match status" value="1"/>
</dbReference>
<dbReference type="EMBL" id="JAGFNP010000001">
    <property type="protein sequence ID" value="MBO3731650.1"/>
    <property type="molecule type" value="Genomic_DNA"/>
</dbReference>
<reference evidence="5 6" key="1">
    <citation type="submission" date="2021-03" db="EMBL/GenBank/DDBJ databases">
        <title>Glycomyces sp. nov., a novel actinomycete isolated from soil.</title>
        <authorList>
            <person name="Yang X."/>
            <person name="Xu X."/>
        </authorList>
    </citation>
    <scope>NUCLEOTIDE SEQUENCE [LARGE SCALE GENOMIC DNA]</scope>
    <source>
        <strain evidence="5 6">NEAU-S30</strain>
    </source>
</reference>
<organism evidence="5 6">
    <name type="scientific">Glycomyces niveus</name>
    <dbReference type="NCBI Taxonomy" id="2820287"/>
    <lineage>
        <taxon>Bacteria</taxon>
        <taxon>Bacillati</taxon>
        <taxon>Actinomycetota</taxon>
        <taxon>Actinomycetes</taxon>
        <taxon>Glycomycetales</taxon>
        <taxon>Glycomycetaceae</taxon>
        <taxon>Glycomyces</taxon>
    </lineage>
</organism>
<sequence length="651" mass="69412">MTTSTPVTPPAGAAGAASPRTGAAAQCSPVLPGRGALRPLGFGEARVTGGHWAERQAVNAAASIGHCLHWLGKLGWIDNFTRAATGAPFDRAGREFSDSEVYKLAEAMAWEIGRTGDPGLEARFRELAAVIAAAQEEDGYLNTMFGHPGQRPRYSELEWGHELYCYGHLLQAGVARLRCHGEDDFTRLCRRAADHVCDVFGPGGLEKVCGHAEIELGLAEFARATGESRYLEQARLFVERRGTHTLGDGGFGRAYYQDDVPVREAEVLRGHAVRALYLAAGAVDVAVETGDDELLEAVGRQWDRTVTRRTHLTGGMGSRYIDEAFGPDFALPPDRAYAESCAGVAAVMTAWRLMLATGDMRHGDLIERVAWNVLSGAVHPDGTSFFYANPLHVRTADAVPPTDAALSHQAAGGQRAPWYDVSCCPTNLARTFAQFAVYLATADETGVQVHQYAPAVVDTVVGGARFAFTMATAYPDDGAVRIRVEANGGGERTVSLRVPAWAEGARVTGPDGAARAVEAGSTATVTAAFVPGDEIRLDLPVAPRWTVPDPRIDAVRGCAAVERGPVVLCAESIDLPCGADVAELTVDTSVAPVERDGRIFVSAQVHDRDGAWPYGPAAPQEEGKSAEVALIPFHRRATRGPASMRVWLPTG</sequence>
<protein>
    <submittedName>
        <fullName evidence="5">Glycoside hydrolase family 127 protein</fullName>
    </submittedName>
</protein>
<dbReference type="Pfam" id="PF20736">
    <property type="entry name" value="Glyco_hydro127M"/>
    <property type="match status" value="1"/>
</dbReference>
<evidence type="ECO:0000259" key="2">
    <source>
        <dbReference type="Pfam" id="PF07944"/>
    </source>
</evidence>
<dbReference type="SUPFAM" id="SSF48208">
    <property type="entry name" value="Six-hairpin glycosidases"/>
    <property type="match status" value="1"/>
</dbReference>
<dbReference type="Proteomes" id="UP000681341">
    <property type="component" value="Unassembled WGS sequence"/>
</dbReference>
<keyword evidence="5" id="KW-0378">Hydrolase</keyword>
<evidence type="ECO:0000259" key="4">
    <source>
        <dbReference type="Pfam" id="PF20737"/>
    </source>
</evidence>
<dbReference type="InterPro" id="IPR008928">
    <property type="entry name" value="6-hairpin_glycosidase_sf"/>
</dbReference>
<dbReference type="Pfam" id="PF20737">
    <property type="entry name" value="Glyco_hydro127C"/>
    <property type="match status" value="1"/>
</dbReference>
<feature type="region of interest" description="Disordered" evidence="1">
    <location>
        <begin position="1"/>
        <end position="25"/>
    </location>
</feature>
<dbReference type="RefSeq" id="WP_208494337.1">
    <property type="nucleotide sequence ID" value="NZ_JAGFNP010000001.1"/>
</dbReference>
<keyword evidence="6" id="KW-1185">Reference proteome</keyword>
<evidence type="ECO:0000259" key="3">
    <source>
        <dbReference type="Pfam" id="PF20736"/>
    </source>
</evidence>
<dbReference type="InterPro" id="IPR049046">
    <property type="entry name" value="Beta-AFase-like_GH127_middle"/>
</dbReference>
<accession>A0ABS3TYR4</accession>
<dbReference type="GO" id="GO:0016787">
    <property type="term" value="F:hydrolase activity"/>
    <property type="evidence" value="ECO:0007669"/>
    <property type="project" value="UniProtKB-KW"/>
</dbReference>
<dbReference type="Pfam" id="PF07944">
    <property type="entry name" value="Beta-AFase-like_GH127_cat"/>
    <property type="match status" value="1"/>
</dbReference>
<feature type="domain" description="Non-reducing end beta-L-arabinofuranosidase-like GH127 C-terminal" evidence="4">
    <location>
        <begin position="544"/>
        <end position="649"/>
    </location>
</feature>
<dbReference type="InterPro" id="IPR049049">
    <property type="entry name" value="Beta-AFase-like_GH127_C"/>
</dbReference>
<feature type="domain" description="Non-reducing end beta-L-arabinofuranosidase-like GH127 catalytic" evidence="2">
    <location>
        <begin position="46"/>
        <end position="436"/>
    </location>
</feature>
<dbReference type="InterPro" id="IPR049174">
    <property type="entry name" value="Beta-AFase-like"/>
</dbReference>
<evidence type="ECO:0000256" key="1">
    <source>
        <dbReference type="SAM" id="MobiDB-lite"/>
    </source>
</evidence>
<proteinExistence type="predicted"/>
<evidence type="ECO:0000313" key="5">
    <source>
        <dbReference type="EMBL" id="MBO3731650.1"/>
    </source>
</evidence>